<reference evidence="2 3" key="1">
    <citation type="submission" date="2024-03" db="EMBL/GenBank/DDBJ databases">
        <title>A Dehalogenimonas Isolated from Estuarine Sediments Dihaloeliminates Chlorinated Alkanes.</title>
        <authorList>
            <person name="Yang Y."/>
            <person name="Wang H."/>
        </authorList>
    </citation>
    <scope>NUCLEOTIDE SEQUENCE [LARGE SCALE GENOMIC DNA]</scope>
    <source>
        <strain evidence="2 3">W</strain>
    </source>
</reference>
<protein>
    <submittedName>
        <fullName evidence="2">Uncharacterized protein</fullName>
    </submittedName>
</protein>
<dbReference type="Proteomes" id="UP001375370">
    <property type="component" value="Chromosome"/>
</dbReference>
<dbReference type="EMBL" id="CP146612">
    <property type="protein sequence ID" value="WWX25612.1"/>
    <property type="molecule type" value="Genomic_DNA"/>
</dbReference>
<feature type="transmembrane region" description="Helical" evidence="1">
    <location>
        <begin position="66"/>
        <end position="85"/>
    </location>
</feature>
<accession>A0ABZ2J413</accession>
<evidence type="ECO:0000256" key="1">
    <source>
        <dbReference type="SAM" id="Phobius"/>
    </source>
</evidence>
<evidence type="ECO:0000313" key="3">
    <source>
        <dbReference type="Proteomes" id="UP001375370"/>
    </source>
</evidence>
<proteinExistence type="predicted"/>
<feature type="transmembrane region" description="Helical" evidence="1">
    <location>
        <begin position="92"/>
        <end position="113"/>
    </location>
</feature>
<dbReference type="RefSeq" id="WP_338737940.1">
    <property type="nucleotide sequence ID" value="NZ_CP146612.1"/>
</dbReference>
<keyword evidence="1" id="KW-1133">Transmembrane helix</keyword>
<feature type="transmembrane region" description="Helical" evidence="1">
    <location>
        <begin position="6"/>
        <end position="26"/>
    </location>
</feature>
<keyword evidence="1" id="KW-0472">Membrane</keyword>
<keyword evidence="1" id="KW-0812">Transmembrane</keyword>
<sequence length="150" mass="16660">MRFGIVEIVIILLISAIHLAVIYYLNRYAKVKNQDLQLAVHNPMFLSMLTGNMLLFVSGMLMGEGWVISSILFVLLLSYMAILAFKSPLNGSAFALVFGIALVGQRSIVYFGGHLDIEPWIIAVFYLGAAMYMLPAVTRLISTGVRTGWR</sequence>
<keyword evidence="3" id="KW-1185">Reference proteome</keyword>
<organism evidence="2 3">
    <name type="scientific">Candidatus Dehalogenimonas loeffleri</name>
    <dbReference type="NCBI Taxonomy" id="3127115"/>
    <lineage>
        <taxon>Bacteria</taxon>
        <taxon>Bacillati</taxon>
        <taxon>Chloroflexota</taxon>
        <taxon>Dehalococcoidia</taxon>
        <taxon>Dehalococcoidales</taxon>
        <taxon>Dehalococcoidaceae</taxon>
        <taxon>Dehalogenimonas</taxon>
    </lineage>
</organism>
<gene>
    <name evidence="2" type="ORF">V8247_01170</name>
</gene>
<feature type="transmembrane region" description="Helical" evidence="1">
    <location>
        <begin position="38"/>
        <end position="60"/>
    </location>
</feature>
<name>A0ABZ2J413_9CHLR</name>
<feature type="transmembrane region" description="Helical" evidence="1">
    <location>
        <begin position="119"/>
        <end position="141"/>
    </location>
</feature>
<evidence type="ECO:0000313" key="2">
    <source>
        <dbReference type="EMBL" id="WWX25612.1"/>
    </source>
</evidence>